<comment type="caution">
    <text evidence="3">The sequence shown here is derived from an EMBL/GenBank/DDBJ whole genome shotgun (WGS) entry which is preliminary data.</text>
</comment>
<evidence type="ECO:0000256" key="1">
    <source>
        <dbReference type="ARBA" id="ARBA00038494"/>
    </source>
</evidence>
<reference evidence="3 4" key="1">
    <citation type="submission" date="2019-03" db="EMBL/GenBank/DDBJ databases">
        <title>Genomic Encyclopedia of Type Strains, Phase IV (KMG-IV): sequencing the most valuable type-strain genomes for metagenomic binning, comparative biology and taxonomic classification.</title>
        <authorList>
            <person name="Goeker M."/>
        </authorList>
    </citation>
    <scope>NUCLEOTIDE SEQUENCE [LARGE SCALE GENOMIC DNA]</scope>
    <source>
        <strain evidence="3 4">DSM 21667</strain>
    </source>
</reference>
<dbReference type="PANTHER" id="PTHR43630">
    <property type="entry name" value="POLY-BETA-1,6-N-ACETYL-D-GLUCOSAMINE SYNTHASE"/>
    <property type="match status" value="1"/>
</dbReference>
<protein>
    <submittedName>
        <fullName evidence="3">Glycosyltransferase involved in cell wall biosynthesis</fullName>
    </submittedName>
</protein>
<gene>
    <name evidence="3" type="ORF">DFR29_106300</name>
</gene>
<dbReference type="PANTHER" id="PTHR43630:SF2">
    <property type="entry name" value="GLYCOSYLTRANSFERASE"/>
    <property type="match status" value="1"/>
</dbReference>
<dbReference type="InterPro" id="IPR011990">
    <property type="entry name" value="TPR-like_helical_dom_sf"/>
</dbReference>
<keyword evidence="4" id="KW-1185">Reference proteome</keyword>
<dbReference type="Gene3D" id="1.25.40.10">
    <property type="entry name" value="Tetratricopeptide repeat domain"/>
    <property type="match status" value="1"/>
</dbReference>
<dbReference type="Proteomes" id="UP000295293">
    <property type="component" value="Unassembled WGS sequence"/>
</dbReference>
<comment type="similarity">
    <text evidence="1">Belongs to the glycosyltransferase 2 family. WaaE/KdtX subfamily.</text>
</comment>
<dbReference type="GO" id="GO:0016740">
    <property type="term" value="F:transferase activity"/>
    <property type="evidence" value="ECO:0007669"/>
    <property type="project" value="UniProtKB-KW"/>
</dbReference>
<dbReference type="SUPFAM" id="SSF48452">
    <property type="entry name" value="TPR-like"/>
    <property type="match status" value="1"/>
</dbReference>
<keyword evidence="3" id="KW-0808">Transferase</keyword>
<dbReference type="InterPro" id="IPR029044">
    <property type="entry name" value="Nucleotide-diphossugar_trans"/>
</dbReference>
<dbReference type="EMBL" id="SNZH01000006">
    <property type="protein sequence ID" value="TDR44152.1"/>
    <property type="molecule type" value="Genomic_DNA"/>
</dbReference>
<dbReference type="Pfam" id="PF00535">
    <property type="entry name" value="Glycos_transf_2"/>
    <property type="match status" value="1"/>
</dbReference>
<dbReference type="Gene3D" id="3.90.550.10">
    <property type="entry name" value="Spore Coat Polysaccharide Biosynthesis Protein SpsA, Chain A"/>
    <property type="match status" value="1"/>
</dbReference>
<dbReference type="SUPFAM" id="SSF53448">
    <property type="entry name" value="Nucleotide-diphospho-sugar transferases"/>
    <property type="match status" value="1"/>
</dbReference>
<accession>A0A4R6YYT7</accession>
<evidence type="ECO:0000259" key="2">
    <source>
        <dbReference type="Pfam" id="PF00535"/>
    </source>
</evidence>
<sequence>MIVKNESAVIERCLRSVLPHIDCWAIADTGSTDGTQQLIRSLMRDKPGELIERPWVDFAHNRNEVLQLARRHGELALVIDADEILHVAADAARPDGTLPGHMFQFVFGLTRYWRVCIVRLDRDWRWEGVLHEVLVSEHAAAATKLAGWQIETFSDGARSQVPAVQKYAADAEILRKALERDPGHTRNTFYYAQSLRDAERNEESLAAYRRRIALGGWDEEVFYARFQVARLLERLNASAAEIIAAYLDAYDFRPARAESLCELARYLRLQQRYASAVVFARVAASLPMPEDLLFVDDGVYSWRAKDELAVASWYCGDGTTSAALCEELLGSGSLPDSERARIQTNLGFAQQLLAKNA</sequence>
<dbReference type="AlphaFoldDB" id="A0A4R6YYT7"/>
<feature type="domain" description="Glycosyltransferase 2-like" evidence="2">
    <location>
        <begin position="1"/>
        <end position="85"/>
    </location>
</feature>
<organism evidence="3 4">
    <name type="scientific">Tahibacter aquaticus</name>
    <dbReference type="NCBI Taxonomy" id="520092"/>
    <lineage>
        <taxon>Bacteria</taxon>
        <taxon>Pseudomonadati</taxon>
        <taxon>Pseudomonadota</taxon>
        <taxon>Gammaproteobacteria</taxon>
        <taxon>Lysobacterales</taxon>
        <taxon>Rhodanobacteraceae</taxon>
        <taxon>Tahibacter</taxon>
    </lineage>
</organism>
<dbReference type="InterPro" id="IPR001173">
    <property type="entry name" value="Glyco_trans_2-like"/>
</dbReference>
<proteinExistence type="inferred from homology"/>
<name>A0A4R6YYT7_9GAMM</name>
<evidence type="ECO:0000313" key="3">
    <source>
        <dbReference type="EMBL" id="TDR44152.1"/>
    </source>
</evidence>
<evidence type="ECO:0000313" key="4">
    <source>
        <dbReference type="Proteomes" id="UP000295293"/>
    </source>
</evidence>
<dbReference type="OrthoDB" id="9815923at2"/>